<dbReference type="PANTHER" id="PTHR23359">
    <property type="entry name" value="NUCLEOTIDE KINASE"/>
    <property type="match status" value="1"/>
</dbReference>
<comment type="similarity">
    <text evidence="5 6">Belongs to the adenylate kinase family.</text>
</comment>
<dbReference type="AlphaFoldDB" id="A0A9D9HH07"/>
<dbReference type="GO" id="GO:0004017">
    <property type="term" value="F:AMP kinase activity"/>
    <property type="evidence" value="ECO:0007669"/>
    <property type="project" value="UniProtKB-UniRule"/>
</dbReference>
<feature type="region of interest" description="LID" evidence="5">
    <location>
        <begin position="121"/>
        <end position="158"/>
    </location>
</feature>
<dbReference type="PROSITE" id="PS00113">
    <property type="entry name" value="ADENYLATE_KINASE"/>
    <property type="match status" value="1"/>
</dbReference>
<comment type="function">
    <text evidence="5">Catalyzes the reversible transfer of the terminal phosphate group between ATP and AMP. Plays an important role in cellular energy homeostasis and in adenine nucleotide metabolism.</text>
</comment>
<reference evidence="9" key="1">
    <citation type="submission" date="2020-10" db="EMBL/GenBank/DDBJ databases">
        <authorList>
            <person name="Gilroy R."/>
        </authorList>
    </citation>
    <scope>NUCLEOTIDE SEQUENCE</scope>
    <source>
        <strain evidence="9">B3-4054</strain>
    </source>
</reference>
<feature type="binding site" evidence="5">
    <location>
        <position position="31"/>
    </location>
    <ligand>
        <name>AMP</name>
        <dbReference type="ChEBI" id="CHEBI:456215"/>
    </ligand>
</feature>
<dbReference type="GO" id="GO:0008270">
    <property type="term" value="F:zinc ion binding"/>
    <property type="evidence" value="ECO:0007669"/>
    <property type="project" value="UniProtKB-UniRule"/>
</dbReference>
<dbReference type="Pfam" id="PF05191">
    <property type="entry name" value="ADK_lid"/>
    <property type="match status" value="1"/>
</dbReference>
<evidence type="ECO:0000256" key="7">
    <source>
        <dbReference type="RuleBase" id="RU003331"/>
    </source>
</evidence>
<evidence type="ECO:0000313" key="9">
    <source>
        <dbReference type="EMBL" id="MBO8450048.1"/>
    </source>
</evidence>
<keyword evidence="2 5" id="KW-0545">Nucleotide biosynthesis</keyword>
<evidence type="ECO:0000259" key="8">
    <source>
        <dbReference type="Pfam" id="PF05191"/>
    </source>
</evidence>
<evidence type="ECO:0000256" key="3">
    <source>
        <dbReference type="ARBA" id="ARBA00022741"/>
    </source>
</evidence>
<evidence type="ECO:0000256" key="6">
    <source>
        <dbReference type="RuleBase" id="RU003330"/>
    </source>
</evidence>
<comment type="pathway">
    <text evidence="5">Purine metabolism; AMP biosynthesis via salvage pathway; AMP from ADP: step 1/1.</text>
</comment>
<dbReference type="NCBIfam" id="NF001380">
    <property type="entry name" value="PRK00279.1-2"/>
    <property type="match status" value="1"/>
</dbReference>
<dbReference type="InterPro" id="IPR006259">
    <property type="entry name" value="Adenyl_kin_sub"/>
</dbReference>
<comment type="caution">
    <text evidence="5">Lacks conserved residue(s) required for the propagation of feature annotation.</text>
</comment>
<comment type="domain">
    <text evidence="5">Consists of three domains, a large central CORE domain and two small peripheral domains, NMPbind and LID, which undergo movements during catalysis. The LID domain closes over the site of phosphoryl transfer upon ATP binding. Assembling and dissambling the active center during each catalytic cycle provides an effective means to prevent ATP hydrolysis. Some bacteria have evolved a zinc-coordinating structure that stabilizes the LID domain.</text>
</comment>
<dbReference type="GO" id="GO:0005737">
    <property type="term" value="C:cytoplasm"/>
    <property type="evidence" value="ECO:0007669"/>
    <property type="project" value="UniProtKB-SubCell"/>
</dbReference>
<dbReference type="Gene3D" id="3.40.50.300">
    <property type="entry name" value="P-loop containing nucleotide triphosphate hydrolases"/>
    <property type="match status" value="1"/>
</dbReference>
<evidence type="ECO:0000256" key="5">
    <source>
        <dbReference type="HAMAP-Rule" id="MF_00235"/>
    </source>
</evidence>
<gene>
    <name evidence="5" type="primary">adk</name>
    <name evidence="9" type="ORF">IAA96_02975</name>
</gene>
<name>A0A9D9HH07_9SPIR</name>
<feature type="binding site" evidence="5">
    <location>
        <position position="92"/>
    </location>
    <ligand>
        <name>AMP</name>
        <dbReference type="ChEBI" id="CHEBI:456215"/>
    </ligand>
</feature>
<feature type="binding site" evidence="5">
    <location>
        <position position="128"/>
    </location>
    <ligand>
        <name>Zn(2+)</name>
        <dbReference type="ChEBI" id="CHEBI:29105"/>
        <note>structural</note>
    </ligand>
</feature>
<feature type="binding site" evidence="5">
    <location>
        <begin position="10"/>
        <end position="15"/>
    </location>
    <ligand>
        <name>ATP</name>
        <dbReference type="ChEBI" id="CHEBI:30616"/>
    </ligand>
</feature>
<keyword evidence="5" id="KW-0479">Metal-binding</keyword>
<evidence type="ECO:0000313" key="10">
    <source>
        <dbReference type="Proteomes" id="UP000823616"/>
    </source>
</evidence>
<organism evidence="9 10">
    <name type="scientific">Candidatus Avitreponema avistercoris</name>
    <dbReference type="NCBI Taxonomy" id="2840705"/>
    <lineage>
        <taxon>Bacteria</taxon>
        <taxon>Pseudomonadati</taxon>
        <taxon>Spirochaetota</taxon>
        <taxon>Spirochaetia</taxon>
        <taxon>Spirochaetales</taxon>
        <taxon>Candidatus Avitreponema</taxon>
    </lineage>
</organism>
<keyword evidence="1 5" id="KW-0808">Transferase</keyword>
<feature type="binding site" evidence="5">
    <location>
        <begin position="57"/>
        <end position="59"/>
    </location>
    <ligand>
        <name>AMP</name>
        <dbReference type="ChEBI" id="CHEBI:456215"/>
    </ligand>
</feature>
<keyword evidence="5" id="KW-0862">Zinc</keyword>
<evidence type="ECO:0000256" key="2">
    <source>
        <dbReference type="ARBA" id="ARBA00022727"/>
    </source>
</evidence>
<comment type="caution">
    <text evidence="9">The sequence shown here is derived from an EMBL/GenBank/DDBJ whole genome shotgun (WGS) entry which is preliminary data.</text>
</comment>
<dbReference type="CDD" id="cd01428">
    <property type="entry name" value="ADK"/>
    <property type="match status" value="1"/>
</dbReference>
<sequence length="211" mass="23377">MKLIFLGPPGAGKGTLAAVVSEVYKIPHISTGEIFRAAIREKTPLGLKVQSIIDSGQLVSDETTIELVRERLEKDDAKNGFILDGFPRTIAQAEALAKIIGIDCAVNFDISDEEVVSRLSGRRVCKACGKNYHTDYMKPTKEGVCDKCGGELFTREDDKIESISKRLDVYRAQTAPLIAYYRERNLLKDIDARPASEVILENFKAVFPPEN</sequence>
<dbReference type="Pfam" id="PF00406">
    <property type="entry name" value="ADK"/>
    <property type="match status" value="1"/>
</dbReference>
<dbReference type="Proteomes" id="UP000823616">
    <property type="component" value="Unassembled WGS sequence"/>
</dbReference>
<dbReference type="EMBL" id="JADIMS010000046">
    <property type="protein sequence ID" value="MBO8450048.1"/>
    <property type="molecule type" value="Genomic_DNA"/>
</dbReference>
<keyword evidence="5" id="KW-0963">Cytoplasm</keyword>
<dbReference type="HAMAP" id="MF_00235">
    <property type="entry name" value="Adenylate_kinase_Adk"/>
    <property type="match status" value="1"/>
</dbReference>
<feature type="binding site" evidence="5">
    <location>
        <position position="125"/>
    </location>
    <ligand>
        <name>Zn(2+)</name>
        <dbReference type="ChEBI" id="CHEBI:29105"/>
        <note>structural</note>
    </ligand>
</feature>
<dbReference type="InterPro" id="IPR007862">
    <property type="entry name" value="Adenylate_kinase_lid-dom"/>
</dbReference>
<keyword evidence="3 5" id="KW-0547">Nucleotide-binding</keyword>
<dbReference type="SUPFAM" id="SSF52540">
    <property type="entry name" value="P-loop containing nucleoside triphosphate hydrolases"/>
    <property type="match status" value="1"/>
</dbReference>
<feature type="region of interest" description="NMP" evidence="5">
    <location>
        <begin position="30"/>
        <end position="59"/>
    </location>
</feature>
<evidence type="ECO:0000256" key="1">
    <source>
        <dbReference type="ARBA" id="ARBA00022679"/>
    </source>
</evidence>
<dbReference type="InterPro" id="IPR000850">
    <property type="entry name" value="Adenylat/UMP-CMP_kin"/>
</dbReference>
<feature type="binding site" evidence="5">
    <location>
        <position position="148"/>
    </location>
    <ligand>
        <name>Zn(2+)</name>
        <dbReference type="ChEBI" id="CHEBI:29105"/>
        <note>structural</note>
    </ligand>
</feature>
<feature type="binding site" evidence="5">
    <location>
        <position position="194"/>
    </location>
    <ligand>
        <name>ATP</name>
        <dbReference type="ChEBI" id="CHEBI:30616"/>
    </ligand>
</feature>
<feature type="binding site" evidence="5">
    <location>
        <position position="166"/>
    </location>
    <ligand>
        <name>AMP</name>
        <dbReference type="ChEBI" id="CHEBI:456215"/>
    </ligand>
</feature>
<reference evidence="9" key="2">
    <citation type="journal article" date="2021" name="PeerJ">
        <title>Extensive microbial diversity within the chicken gut microbiome revealed by metagenomics and culture.</title>
        <authorList>
            <person name="Gilroy R."/>
            <person name="Ravi A."/>
            <person name="Getino M."/>
            <person name="Pursley I."/>
            <person name="Horton D.L."/>
            <person name="Alikhan N.F."/>
            <person name="Baker D."/>
            <person name="Gharbi K."/>
            <person name="Hall N."/>
            <person name="Watson M."/>
            <person name="Adriaenssens E.M."/>
            <person name="Foster-Nyarko E."/>
            <person name="Jarju S."/>
            <person name="Secka A."/>
            <person name="Antonio M."/>
            <person name="Oren A."/>
            <person name="Chaudhuri R.R."/>
            <person name="La Ragione R."/>
            <person name="Hildebrand F."/>
            <person name="Pallen M.J."/>
        </authorList>
    </citation>
    <scope>NUCLEOTIDE SEQUENCE</scope>
    <source>
        <strain evidence="9">B3-4054</strain>
    </source>
</reference>
<dbReference type="NCBIfam" id="TIGR01351">
    <property type="entry name" value="adk"/>
    <property type="match status" value="1"/>
</dbReference>
<dbReference type="PRINTS" id="PR00094">
    <property type="entry name" value="ADENYLTKNASE"/>
</dbReference>
<feature type="binding site" evidence="5">
    <location>
        <position position="145"/>
    </location>
    <ligand>
        <name>Zn(2+)</name>
        <dbReference type="ChEBI" id="CHEBI:29105"/>
        <note>structural</note>
    </ligand>
</feature>
<comment type="subcellular location">
    <subcellularLocation>
        <location evidence="5 7">Cytoplasm</location>
    </subcellularLocation>
</comment>
<feature type="binding site" evidence="5">
    <location>
        <begin position="85"/>
        <end position="88"/>
    </location>
    <ligand>
        <name>AMP</name>
        <dbReference type="ChEBI" id="CHEBI:456215"/>
    </ligand>
</feature>
<feature type="binding site" evidence="5">
    <location>
        <position position="155"/>
    </location>
    <ligand>
        <name>AMP</name>
        <dbReference type="ChEBI" id="CHEBI:456215"/>
    </ligand>
</feature>
<dbReference type="GO" id="GO:0044209">
    <property type="term" value="P:AMP salvage"/>
    <property type="evidence" value="ECO:0007669"/>
    <property type="project" value="UniProtKB-UniRule"/>
</dbReference>
<dbReference type="NCBIfam" id="NF001381">
    <property type="entry name" value="PRK00279.1-3"/>
    <property type="match status" value="1"/>
</dbReference>
<feature type="binding site" evidence="5">
    <location>
        <position position="122"/>
    </location>
    <ligand>
        <name>ATP</name>
        <dbReference type="ChEBI" id="CHEBI:30616"/>
    </ligand>
</feature>
<dbReference type="EC" id="2.7.4.3" evidence="5 7"/>
<comment type="catalytic activity">
    <reaction evidence="5 7">
        <text>AMP + ATP = 2 ADP</text>
        <dbReference type="Rhea" id="RHEA:12973"/>
        <dbReference type="ChEBI" id="CHEBI:30616"/>
        <dbReference type="ChEBI" id="CHEBI:456215"/>
        <dbReference type="ChEBI" id="CHEBI:456216"/>
        <dbReference type="EC" id="2.7.4.3"/>
    </reaction>
</comment>
<keyword evidence="5 7" id="KW-0067">ATP-binding</keyword>
<proteinExistence type="inferred from homology"/>
<feature type="binding site" evidence="5">
    <location>
        <position position="36"/>
    </location>
    <ligand>
        <name>AMP</name>
        <dbReference type="ChEBI" id="CHEBI:456215"/>
    </ligand>
</feature>
<accession>A0A9D9HH07</accession>
<dbReference type="InterPro" id="IPR027417">
    <property type="entry name" value="P-loop_NTPase"/>
</dbReference>
<dbReference type="InterPro" id="IPR033690">
    <property type="entry name" value="Adenylat_kinase_CS"/>
</dbReference>
<dbReference type="GO" id="GO:0005524">
    <property type="term" value="F:ATP binding"/>
    <property type="evidence" value="ECO:0007669"/>
    <property type="project" value="UniProtKB-UniRule"/>
</dbReference>
<evidence type="ECO:0000256" key="4">
    <source>
        <dbReference type="ARBA" id="ARBA00022777"/>
    </source>
</evidence>
<keyword evidence="4 5" id="KW-0418">Kinase</keyword>
<feature type="domain" description="Adenylate kinase active site lid" evidence="8">
    <location>
        <begin position="122"/>
        <end position="157"/>
    </location>
</feature>
<protein>
    <recommendedName>
        <fullName evidence="5 7">Adenylate kinase</fullName>
        <shortName evidence="5">AK</shortName>
        <ecNumber evidence="5 7">2.7.4.3</ecNumber>
    </recommendedName>
    <alternativeName>
        <fullName evidence="5">ATP-AMP transphosphorylase</fullName>
    </alternativeName>
    <alternativeName>
        <fullName evidence="5">ATP:AMP phosphotransferase</fullName>
    </alternativeName>
    <alternativeName>
        <fullName evidence="5">Adenylate monophosphate kinase</fullName>
    </alternativeName>
</protein>
<comment type="subunit">
    <text evidence="5 7">Monomer.</text>
</comment>
<dbReference type="FunFam" id="3.40.50.300:FF:000106">
    <property type="entry name" value="Adenylate kinase mitochondrial"/>
    <property type="match status" value="1"/>
</dbReference>